<evidence type="ECO:0000313" key="5">
    <source>
        <dbReference type="Proteomes" id="UP000722989"/>
    </source>
</evidence>
<dbReference type="CDD" id="cd04301">
    <property type="entry name" value="NAT_SF"/>
    <property type="match status" value="1"/>
</dbReference>
<feature type="domain" description="N-acetyltransferase" evidence="3">
    <location>
        <begin position="187"/>
        <end position="333"/>
    </location>
</feature>
<sequence length="338" mass="36906">MQVREWDPAAAPAEGLKALLRAANLAVAADVPEDPPWRPDSFREYLSVTMPDERRVSWLALDGDDLLGYVSILLVGDVAVLELLVRPDVRRTGVGTALLGAAATRARAEGYGSIGVEVIGDTPAGDFFEAQGFRCAFVEMRNLLDLSTVDWTQLATMAESVGSGYRLEYHPGGPAESILDEYAKAKATMRLNPAYDLELRPSSYDSERLRASLATLHARGLKPYVVLAVHEPSGTVAGLTEVVVPAQRPTRADQYDTVVVQAHRGYGLGRALKARMLSELRAAEPQLLDVQTWNAVGAKAVTRINDELGFRPNREWREYEADVDEVLRRLGAPADQAP</sequence>
<protein>
    <submittedName>
        <fullName evidence="4">GNAT family N-acetyltransferase</fullName>
    </submittedName>
</protein>
<dbReference type="RefSeq" id="WP_167924220.1">
    <property type="nucleotide sequence ID" value="NZ_JAATVY010000003.1"/>
</dbReference>
<dbReference type="SUPFAM" id="SSF55729">
    <property type="entry name" value="Acyl-CoA N-acyltransferases (Nat)"/>
    <property type="match status" value="2"/>
</dbReference>
<comment type="caution">
    <text evidence="4">The sequence shown here is derived from an EMBL/GenBank/DDBJ whole genome shotgun (WGS) entry which is preliminary data.</text>
</comment>
<evidence type="ECO:0000256" key="2">
    <source>
        <dbReference type="ARBA" id="ARBA00023315"/>
    </source>
</evidence>
<dbReference type="PANTHER" id="PTHR43877:SF1">
    <property type="entry name" value="ACETYLTRANSFERASE"/>
    <property type="match status" value="1"/>
</dbReference>
<keyword evidence="2" id="KW-0012">Acyltransferase</keyword>
<dbReference type="PROSITE" id="PS51186">
    <property type="entry name" value="GNAT"/>
    <property type="match status" value="2"/>
</dbReference>
<dbReference type="InterPro" id="IPR050832">
    <property type="entry name" value="Bact_Acetyltransf"/>
</dbReference>
<accession>A0ABX0XVV9</accession>
<dbReference type="InterPro" id="IPR016181">
    <property type="entry name" value="Acyl_CoA_acyltransferase"/>
</dbReference>
<dbReference type="EMBL" id="JAATVY010000003">
    <property type="protein sequence ID" value="NJC69334.1"/>
    <property type="molecule type" value="Genomic_DNA"/>
</dbReference>
<dbReference type="Gene3D" id="3.40.630.30">
    <property type="match status" value="1"/>
</dbReference>
<evidence type="ECO:0000259" key="3">
    <source>
        <dbReference type="PROSITE" id="PS51186"/>
    </source>
</evidence>
<name>A0ABX0XVV9_9ACTN</name>
<dbReference type="Proteomes" id="UP000722989">
    <property type="component" value="Unassembled WGS sequence"/>
</dbReference>
<gene>
    <name evidence="4" type="ORF">HC031_06310</name>
</gene>
<proteinExistence type="predicted"/>
<dbReference type="PANTHER" id="PTHR43877">
    <property type="entry name" value="AMINOALKYLPHOSPHONATE N-ACETYLTRANSFERASE-RELATED-RELATED"/>
    <property type="match status" value="1"/>
</dbReference>
<feature type="domain" description="N-acetyltransferase" evidence="3">
    <location>
        <begin position="1"/>
        <end position="156"/>
    </location>
</feature>
<dbReference type="InterPro" id="IPR000182">
    <property type="entry name" value="GNAT_dom"/>
</dbReference>
<reference evidence="4 5" key="1">
    <citation type="submission" date="2020-03" db="EMBL/GenBank/DDBJ databases">
        <title>WGS of the type strain of Planosporangium spp.</title>
        <authorList>
            <person name="Thawai C."/>
        </authorList>
    </citation>
    <scope>NUCLEOTIDE SEQUENCE [LARGE SCALE GENOMIC DNA]</scope>
    <source>
        <strain evidence="4 5">TBRC 5610</strain>
    </source>
</reference>
<keyword evidence="1" id="KW-0808">Transferase</keyword>
<evidence type="ECO:0000256" key="1">
    <source>
        <dbReference type="ARBA" id="ARBA00022679"/>
    </source>
</evidence>
<keyword evidence="5" id="KW-1185">Reference proteome</keyword>
<organism evidence="4 5">
    <name type="scientific">Planosporangium thailandense</name>
    <dbReference type="NCBI Taxonomy" id="765197"/>
    <lineage>
        <taxon>Bacteria</taxon>
        <taxon>Bacillati</taxon>
        <taxon>Actinomycetota</taxon>
        <taxon>Actinomycetes</taxon>
        <taxon>Micromonosporales</taxon>
        <taxon>Micromonosporaceae</taxon>
        <taxon>Planosporangium</taxon>
    </lineage>
</organism>
<evidence type="ECO:0000313" key="4">
    <source>
        <dbReference type="EMBL" id="NJC69334.1"/>
    </source>
</evidence>
<dbReference type="Pfam" id="PF00583">
    <property type="entry name" value="Acetyltransf_1"/>
    <property type="match status" value="1"/>
</dbReference>